<dbReference type="Pfam" id="PF00498">
    <property type="entry name" value="FHA"/>
    <property type="match status" value="1"/>
</dbReference>
<dbReference type="InterPro" id="IPR000253">
    <property type="entry name" value="FHA_dom"/>
</dbReference>
<dbReference type="EMBL" id="CP120628">
    <property type="protein sequence ID" value="WEW58635.1"/>
    <property type="molecule type" value="Genomic_DNA"/>
</dbReference>
<dbReference type="PROSITE" id="PS00107">
    <property type="entry name" value="PROTEIN_KINASE_ATP"/>
    <property type="match status" value="1"/>
</dbReference>
<dbReference type="InterPro" id="IPR008271">
    <property type="entry name" value="Ser/Thr_kinase_AS"/>
</dbReference>
<dbReference type="AlphaFoldDB" id="A0AAF0DHG5"/>
<keyword evidence="6 9" id="KW-0067">ATP-binding</keyword>
<dbReference type="SUPFAM" id="SSF56112">
    <property type="entry name" value="Protein kinase-like (PK-like)"/>
    <property type="match status" value="1"/>
</dbReference>
<dbReference type="Pfam" id="PF00069">
    <property type="entry name" value="Pkinase"/>
    <property type="match status" value="1"/>
</dbReference>
<feature type="region of interest" description="Disordered" evidence="10">
    <location>
        <begin position="1067"/>
        <end position="1091"/>
    </location>
</feature>
<feature type="domain" description="FHA" evidence="11">
    <location>
        <begin position="96"/>
        <end position="150"/>
    </location>
</feature>
<keyword evidence="7" id="KW-0072">Autophagy</keyword>
<evidence type="ECO:0000256" key="8">
    <source>
        <dbReference type="ARBA" id="ARBA00030237"/>
    </source>
</evidence>
<evidence type="ECO:0000256" key="1">
    <source>
        <dbReference type="ARBA" id="ARBA00004623"/>
    </source>
</evidence>
<dbReference type="Proteomes" id="UP001219355">
    <property type="component" value="Chromosome 2"/>
</dbReference>
<accession>A0AAF0DHG5</accession>
<dbReference type="GO" id="GO:0004674">
    <property type="term" value="F:protein serine/threonine kinase activity"/>
    <property type="evidence" value="ECO:0007669"/>
    <property type="project" value="InterPro"/>
</dbReference>
<dbReference type="PANTHER" id="PTHR24348">
    <property type="entry name" value="SERINE/THREONINE-PROTEIN KINASE UNC-51-RELATED"/>
    <property type="match status" value="1"/>
</dbReference>
<feature type="compositionally biased region" description="Acidic residues" evidence="10">
    <location>
        <begin position="586"/>
        <end position="595"/>
    </location>
</feature>
<feature type="region of interest" description="Disordered" evidence="10">
    <location>
        <begin position="687"/>
        <end position="709"/>
    </location>
</feature>
<dbReference type="PROSITE" id="PS00108">
    <property type="entry name" value="PROTEIN_KINASE_ST"/>
    <property type="match status" value="1"/>
</dbReference>
<protein>
    <recommendedName>
        <fullName evidence="3">Serine/threonine-protein kinase ATG1</fullName>
    </recommendedName>
    <alternativeName>
        <fullName evidence="8">Autophagy-related protein 1</fullName>
    </alternativeName>
    <alternativeName>
        <fullName evidence="4">Serine/threonine-protein kinase atg1</fullName>
    </alternativeName>
</protein>
<evidence type="ECO:0000256" key="2">
    <source>
        <dbReference type="ARBA" id="ARBA00005575"/>
    </source>
</evidence>
<dbReference type="Gene3D" id="1.10.510.10">
    <property type="entry name" value="Transferase(Phosphotransferase) domain 1"/>
    <property type="match status" value="1"/>
</dbReference>
<dbReference type="GO" id="GO:0005524">
    <property type="term" value="F:ATP binding"/>
    <property type="evidence" value="ECO:0007669"/>
    <property type="project" value="UniProtKB-UniRule"/>
</dbReference>
<evidence type="ECO:0000256" key="4">
    <source>
        <dbReference type="ARBA" id="ARBA00019599"/>
    </source>
</evidence>
<dbReference type="SMART" id="SM00220">
    <property type="entry name" value="S_TKc"/>
    <property type="match status" value="1"/>
</dbReference>
<evidence type="ECO:0000256" key="9">
    <source>
        <dbReference type="PROSITE-ProRule" id="PRU10141"/>
    </source>
</evidence>
<dbReference type="SMART" id="SM00240">
    <property type="entry name" value="FHA"/>
    <property type="match status" value="1"/>
</dbReference>
<dbReference type="InterPro" id="IPR017441">
    <property type="entry name" value="Protein_kinase_ATP_BS"/>
</dbReference>
<comment type="similarity">
    <text evidence="2">Belongs to the protein kinase superfamily. CAMK Ser/Thr protein kinase family. CHEK2 subfamily.</text>
</comment>
<feature type="compositionally biased region" description="Polar residues" evidence="10">
    <location>
        <begin position="1067"/>
        <end position="1076"/>
    </location>
</feature>
<evidence type="ECO:0000256" key="3">
    <source>
        <dbReference type="ARBA" id="ARBA00018572"/>
    </source>
</evidence>
<feature type="region of interest" description="Disordered" evidence="10">
    <location>
        <begin position="1"/>
        <end position="23"/>
    </location>
</feature>
<dbReference type="FunFam" id="3.30.200.20:FF:000470">
    <property type="entry name" value="Serine/threonine-protein kinase RAD53"/>
    <property type="match status" value="1"/>
</dbReference>
<evidence type="ECO:0000259" key="12">
    <source>
        <dbReference type="PROSITE" id="PS50011"/>
    </source>
</evidence>
<comment type="subcellular location">
    <subcellularLocation>
        <location evidence="1">Preautophagosomal structure membrane</location>
        <topology evidence="1">Peripheral membrane protein</topology>
    </subcellularLocation>
</comment>
<dbReference type="InterPro" id="IPR045269">
    <property type="entry name" value="Atg1-like"/>
</dbReference>
<gene>
    <name evidence="13" type="primary">RAD53</name>
    <name evidence="13" type="ORF">PRK78_004103</name>
</gene>
<feature type="domain" description="Protein kinase" evidence="12">
    <location>
        <begin position="246"/>
        <end position="530"/>
    </location>
</feature>
<evidence type="ECO:0000256" key="5">
    <source>
        <dbReference type="ARBA" id="ARBA00022741"/>
    </source>
</evidence>
<evidence type="ECO:0000259" key="11">
    <source>
        <dbReference type="PROSITE" id="PS50006"/>
    </source>
</evidence>
<dbReference type="Gene3D" id="3.30.200.20">
    <property type="entry name" value="Phosphorylase Kinase, domain 1"/>
    <property type="match status" value="1"/>
</dbReference>
<evidence type="ECO:0000256" key="7">
    <source>
        <dbReference type="ARBA" id="ARBA00023006"/>
    </source>
</evidence>
<feature type="compositionally biased region" description="Basic and acidic residues" evidence="10">
    <location>
        <begin position="830"/>
        <end position="842"/>
    </location>
</feature>
<dbReference type="PANTHER" id="PTHR24348:SF68">
    <property type="entry name" value="SERINE_THREONINE-PROTEIN KINASE ATG1C"/>
    <property type="match status" value="1"/>
</dbReference>
<dbReference type="InterPro" id="IPR011009">
    <property type="entry name" value="Kinase-like_dom_sf"/>
</dbReference>
<evidence type="ECO:0000313" key="13">
    <source>
        <dbReference type="EMBL" id="WEW58635.1"/>
    </source>
</evidence>
<evidence type="ECO:0000256" key="6">
    <source>
        <dbReference type="ARBA" id="ARBA00022840"/>
    </source>
</evidence>
<dbReference type="GO" id="GO:0010506">
    <property type="term" value="P:regulation of autophagy"/>
    <property type="evidence" value="ECO:0007669"/>
    <property type="project" value="InterPro"/>
</dbReference>
<feature type="region of interest" description="Disordered" evidence="10">
    <location>
        <begin position="557"/>
        <end position="623"/>
    </location>
</feature>
<feature type="compositionally biased region" description="Polar residues" evidence="10">
    <location>
        <begin position="1"/>
        <end position="12"/>
    </location>
</feature>
<dbReference type="GO" id="GO:0034045">
    <property type="term" value="C:phagophore assembly site membrane"/>
    <property type="evidence" value="ECO:0007669"/>
    <property type="project" value="UniProtKB-SubCell"/>
</dbReference>
<dbReference type="PROSITE" id="PS50006">
    <property type="entry name" value="FHA_DOMAIN"/>
    <property type="match status" value="1"/>
</dbReference>
<dbReference type="CDD" id="cd05117">
    <property type="entry name" value="STKc_CAMK"/>
    <property type="match status" value="1"/>
</dbReference>
<dbReference type="FunFam" id="1.10.510.10:FF:000861">
    <property type="entry name" value="Serine/threonine-protein kinase RAD53"/>
    <property type="match status" value="1"/>
</dbReference>
<keyword evidence="13" id="KW-0418">Kinase</keyword>
<keyword evidence="5 9" id="KW-0547">Nucleotide-binding</keyword>
<name>A0AAF0DHG5_9EURO</name>
<reference evidence="13" key="1">
    <citation type="submission" date="2023-03" db="EMBL/GenBank/DDBJ databases">
        <title>Emydomyces testavorans Genome Sequence.</title>
        <authorList>
            <person name="Hoyer L."/>
        </authorList>
    </citation>
    <scope>NUCLEOTIDE SEQUENCE</scope>
    <source>
        <strain evidence="13">16-2883</strain>
    </source>
</reference>
<dbReference type="Gene3D" id="2.60.200.20">
    <property type="match status" value="1"/>
</dbReference>
<keyword evidence="13" id="KW-0808">Transferase</keyword>
<evidence type="ECO:0000256" key="10">
    <source>
        <dbReference type="SAM" id="MobiDB-lite"/>
    </source>
</evidence>
<dbReference type="InterPro" id="IPR000719">
    <property type="entry name" value="Prot_kinase_dom"/>
</dbReference>
<dbReference type="GO" id="GO:0006914">
    <property type="term" value="P:autophagy"/>
    <property type="evidence" value="ECO:0007669"/>
    <property type="project" value="UniProtKB-KW"/>
</dbReference>
<keyword evidence="14" id="KW-1185">Reference proteome</keyword>
<feature type="compositionally biased region" description="Polar residues" evidence="10">
    <location>
        <begin position="749"/>
        <end position="759"/>
    </location>
</feature>
<proteinExistence type="inferred from homology"/>
<feature type="binding site" evidence="9">
    <location>
        <position position="275"/>
    </location>
    <ligand>
        <name>ATP</name>
        <dbReference type="ChEBI" id="CHEBI:30616"/>
    </ligand>
</feature>
<feature type="region of interest" description="Disordered" evidence="10">
    <location>
        <begin position="748"/>
        <end position="843"/>
    </location>
</feature>
<dbReference type="PROSITE" id="PS50011">
    <property type="entry name" value="PROTEIN_KINASE_DOM"/>
    <property type="match status" value="1"/>
</dbReference>
<evidence type="ECO:0000313" key="14">
    <source>
        <dbReference type="Proteomes" id="UP001219355"/>
    </source>
</evidence>
<organism evidence="13 14">
    <name type="scientific">Emydomyces testavorans</name>
    <dbReference type="NCBI Taxonomy" id="2070801"/>
    <lineage>
        <taxon>Eukaryota</taxon>
        <taxon>Fungi</taxon>
        <taxon>Dikarya</taxon>
        <taxon>Ascomycota</taxon>
        <taxon>Pezizomycotina</taxon>
        <taxon>Eurotiomycetes</taxon>
        <taxon>Eurotiomycetidae</taxon>
        <taxon>Onygenales</taxon>
        <taxon>Nannizziopsiaceae</taxon>
        <taxon>Emydomyces</taxon>
    </lineage>
</organism>
<dbReference type="InterPro" id="IPR008984">
    <property type="entry name" value="SMAD_FHA_dom_sf"/>
</dbReference>
<dbReference type="SUPFAM" id="SSF49879">
    <property type="entry name" value="SMAD/FHA domain"/>
    <property type="match status" value="1"/>
</dbReference>
<sequence length="1091" mass="122982">MDDATQPSTQPYTDPRRRGLNNSGLDQQDVADIICILHPGSIAAHKAVATTARRAPQHILQRDDLEYDTGDTIAVESNRDIALRFSSHVKDLSVGFCFGRNPSRCDIFLSRDDSEKKISNTHFRIYLKPDGILMLQDTSTNGTVVDNTHIRRDRKGGASTTQMLISGSIIQVIGSDISSGIKFIVRIPSRDEFHAQYNDNFVRYLHRIRQITKRTEGEVRRDAADFIIPQQVSNSHGMRWNGGSKYNVTGQIGKGAFATVYKLATKNDGALFACKELDKRRLMKNNILDHKVDTEMRIMKDLEHPNIVQFHDYYDHENRWLYIIMEYVGGGELSSYLAQMGRIPESMVKTIARQVLHALQYLHSRKITHRDIKPDNILISSIDPLRIKLSDFGLSKVVQEETFMKTFCGTLLYCAPEVYPEYEDYKRKEARKRRRRGDPLPKTSPYDQSVDMWSFGAVLFHILSGVPPYMGRGDDRGAQMLRNIMTTDADYNYLRRADVSEEGIDFISKLLHRDPKARPKESECFRHPWLINVPDEFEYMDVDEAEEDEVNADLKAIAESSEPESSEYERLDASGIDLNDVTHDPFEEESEEEDSPSSKPINIKRPRVTEEQEGSHLMGPLLPQRIPYPSLPNISSYDFGSNVHLESTPTGPRLFGEITRSALRSSGVLEPNIQIPMDGPQFQRDFESVSRSDYPPSNGKFGSHEHSLHTTTPSNYLLSEMASRLGRSASSLMGAESLVGNLNMGSFGGVSTSPNSDVPTPQEEEKNEISTNSTSYSEHKDDADVDDSDHEAEKIGRRNRIHPIFSPCQPDLAPKLKTSRGADSLRANSIKREPCSQDKEAGDSSWEELACTIDERTGEEVRQSVGFDLRYESHNSHVIEHHSQSTTKALGASQNLTKSVKPPAVLGKLTPVTGSITDQVIRLDSRMTSWGRGKGNTIRYPDPMDVRIPAYALELTFWAPTIEALIDAGEDWTQIPDVITIVSTKTSKHIWVNDVELRRETSDGNDYLFGRVYTGDIITVYRKRDEFLQYHCEFFHGNSAQTRPADGEKFVIEKTKKIRSDVTSKSAAVSTATGGHTENGLENCERVDREI</sequence>